<comment type="caution">
    <text evidence="7">The sequence shown here is derived from an EMBL/GenBank/DDBJ whole genome shotgun (WGS) entry which is preliminary data.</text>
</comment>
<evidence type="ECO:0000256" key="3">
    <source>
        <dbReference type="ARBA" id="ARBA00022840"/>
    </source>
</evidence>
<organism evidence="7 8">
    <name type="scientific">Halomonas salipaludis</name>
    <dbReference type="NCBI Taxonomy" id="2032625"/>
    <lineage>
        <taxon>Bacteria</taxon>
        <taxon>Pseudomonadati</taxon>
        <taxon>Pseudomonadota</taxon>
        <taxon>Gammaproteobacteria</taxon>
        <taxon>Oceanospirillales</taxon>
        <taxon>Halomonadaceae</taxon>
        <taxon>Halomonas</taxon>
    </lineage>
</organism>
<dbReference type="AlphaFoldDB" id="A0A2A2EXX2"/>
<dbReference type="EMBL" id="NSKB01000003">
    <property type="protein sequence ID" value="PAU77207.1"/>
    <property type="molecule type" value="Genomic_DNA"/>
</dbReference>
<accession>A0A2A2EXX2</accession>
<gene>
    <name evidence="7" type="ORF">CK498_08125</name>
</gene>
<proteinExistence type="inferred from homology"/>
<dbReference type="SMART" id="SM01230">
    <property type="entry name" value="Gln-synt_C"/>
    <property type="match status" value="1"/>
</dbReference>
<dbReference type="Gene3D" id="3.30.590.10">
    <property type="entry name" value="Glutamine synthetase/guanido kinase, catalytic domain"/>
    <property type="match status" value="1"/>
</dbReference>
<evidence type="ECO:0000313" key="7">
    <source>
        <dbReference type="EMBL" id="PAU77207.1"/>
    </source>
</evidence>
<sequence>MVFLEILFDTMLLPNLRCWNDKRLTTGSEKLDMVCRKTALKAIGFSDHAGVTRVRSFPSHREEAILESGTAWIPGNMCLTSFGNIASTNPAGATGELRMFPDTASAISLPYQYQDEEASAGFYLSNICEADGTPWSGCPRSFLTNAVKRLQDKHGITLKVAFEHEFSLINPRQDIVHGFSLQAMMAHKPVMESWAEALDSCNIGLELIIPEYGKGQFEVVIEPESPVKAADNAVILKDIIREVARAQQCPITFAPKPNLYDAGNGVHIHFSLFDRDQTPLVPGDKDSTVGDTAGCFVTGILKELSSLCALGAATVPSYYRLQPNQWAAGRAGFGYRDREAALRLCPGTAKTSIRRQQQANIEYRVADATANPYVLLGALIHAGMKALDEKAAISQPSDNIMAVATPLLTSVEEALEALTSSHFLTEALPEQLLASQVAVKHDEYEQCRKMDQSSIIGAYNVAI</sequence>
<dbReference type="SUPFAM" id="SSF55931">
    <property type="entry name" value="Glutamine synthetase/guanido kinase"/>
    <property type="match status" value="1"/>
</dbReference>
<keyword evidence="8" id="KW-1185">Reference proteome</keyword>
<dbReference type="Gene3D" id="3.10.20.70">
    <property type="entry name" value="Glutamine synthetase, N-terminal domain"/>
    <property type="match status" value="1"/>
</dbReference>
<dbReference type="Proteomes" id="UP000217771">
    <property type="component" value="Unassembled WGS sequence"/>
</dbReference>
<dbReference type="InterPro" id="IPR008146">
    <property type="entry name" value="Gln_synth_cat_dom"/>
</dbReference>
<evidence type="ECO:0000259" key="6">
    <source>
        <dbReference type="PROSITE" id="PS51987"/>
    </source>
</evidence>
<keyword evidence="2" id="KW-0547">Nucleotide-binding</keyword>
<evidence type="ECO:0000256" key="2">
    <source>
        <dbReference type="ARBA" id="ARBA00022741"/>
    </source>
</evidence>
<evidence type="ECO:0000256" key="5">
    <source>
        <dbReference type="RuleBase" id="RU000384"/>
    </source>
</evidence>
<dbReference type="GO" id="GO:0004356">
    <property type="term" value="F:glutamine synthetase activity"/>
    <property type="evidence" value="ECO:0007669"/>
    <property type="project" value="InterPro"/>
</dbReference>
<dbReference type="GO" id="GO:0005524">
    <property type="term" value="F:ATP binding"/>
    <property type="evidence" value="ECO:0007669"/>
    <property type="project" value="UniProtKB-KW"/>
</dbReference>
<evidence type="ECO:0000256" key="1">
    <source>
        <dbReference type="ARBA" id="ARBA00022598"/>
    </source>
</evidence>
<dbReference type="PANTHER" id="PTHR43785">
    <property type="entry name" value="GAMMA-GLUTAMYLPUTRESCINE SYNTHETASE"/>
    <property type="match status" value="1"/>
</dbReference>
<dbReference type="OrthoDB" id="9789509at2"/>
<dbReference type="GO" id="GO:0006542">
    <property type="term" value="P:glutamine biosynthetic process"/>
    <property type="evidence" value="ECO:0007669"/>
    <property type="project" value="InterPro"/>
</dbReference>
<dbReference type="PROSITE" id="PS51987">
    <property type="entry name" value="GS_CATALYTIC"/>
    <property type="match status" value="1"/>
</dbReference>
<comment type="similarity">
    <text evidence="4 5">Belongs to the glutamine synthetase family.</text>
</comment>
<keyword evidence="3" id="KW-0067">ATP-binding</keyword>
<name>A0A2A2EXX2_9GAMM</name>
<keyword evidence="1" id="KW-0436">Ligase</keyword>
<evidence type="ECO:0000256" key="4">
    <source>
        <dbReference type="PROSITE-ProRule" id="PRU01331"/>
    </source>
</evidence>
<dbReference type="InterPro" id="IPR036651">
    <property type="entry name" value="Gln_synt_N_sf"/>
</dbReference>
<protein>
    <recommendedName>
        <fullName evidence="6">GS catalytic domain-containing protein</fullName>
    </recommendedName>
</protein>
<dbReference type="InterPro" id="IPR014746">
    <property type="entry name" value="Gln_synth/guanido_kin_cat_dom"/>
</dbReference>
<evidence type="ECO:0000313" key="8">
    <source>
        <dbReference type="Proteomes" id="UP000217771"/>
    </source>
</evidence>
<reference evidence="7 8" key="1">
    <citation type="submission" date="2017-08" db="EMBL/GenBank/DDBJ databases">
        <title>Halomonas alkalisoli sp. nov., isolated from saline alkaline soil.</title>
        <authorList>
            <person name="Wang D."/>
            <person name="Zhang G."/>
        </authorList>
    </citation>
    <scope>NUCLEOTIDE SEQUENCE [LARGE SCALE GENOMIC DNA]</scope>
    <source>
        <strain evidence="7 8">WRN001</strain>
    </source>
</reference>
<dbReference type="Pfam" id="PF00120">
    <property type="entry name" value="Gln-synt_C"/>
    <property type="match status" value="1"/>
</dbReference>
<feature type="domain" description="GS catalytic" evidence="6">
    <location>
        <begin position="139"/>
        <end position="463"/>
    </location>
</feature>
<dbReference type="Pfam" id="PF16952">
    <property type="entry name" value="Gln-synt_N_2"/>
    <property type="match status" value="1"/>
</dbReference>
<dbReference type="PANTHER" id="PTHR43785:SF12">
    <property type="entry name" value="TYPE-1 GLUTAMINE SYNTHETASE 2"/>
    <property type="match status" value="1"/>
</dbReference>
<dbReference type="InterPro" id="IPR008147">
    <property type="entry name" value="Gln_synt_N"/>
</dbReference>